<proteinExistence type="predicted"/>
<organism evidence="2 3">
    <name type="scientific">Lutibacter maritimus</name>
    <dbReference type="NCBI Taxonomy" id="593133"/>
    <lineage>
        <taxon>Bacteria</taxon>
        <taxon>Pseudomonadati</taxon>
        <taxon>Bacteroidota</taxon>
        <taxon>Flavobacteriia</taxon>
        <taxon>Flavobacteriales</taxon>
        <taxon>Flavobacteriaceae</taxon>
        <taxon>Lutibacter</taxon>
    </lineage>
</organism>
<dbReference type="RefSeq" id="WP_177219117.1">
    <property type="nucleotide sequence ID" value="NZ_FOZP01000001.1"/>
</dbReference>
<feature type="transmembrane region" description="Helical" evidence="1">
    <location>
        <begin position="14"/>
        <end position="37"/>
    </location>
</feature>
<evidence type="ECO:0000256" key="1">
    <source>
        <dbReference type="SAM" id="Phobius"/>
    </source>
</evidence>
<dbReference type="Proteomes" id="UP000199312">
    <property type="component" value="Unassembled WGS sequence"/>
</dbReference>
<keyword evidence="1" id="KW-1133">Transmembrane helix</keyword>
<dbReference type="AlphaFoldDB" id="A0A1I6NQ73"/>
<dbReference type="EMBL" id="FOZP01000001">
    <property type="protein sequence ID" value="SFS30047.1"/>
    <property type="molecule type" value="Genomic_DNA"/>
</dbReference>
<gene>
    <name evidence="2" type="ORF">SAMN04488006_0376</name>
</gene>
<evidence type="ECO:0000313" key="3">
    <source>
        <dbReference type="Proteomes" id="UP000199312"/>
    </source>
</evidence>
<keyword evidence="1" id="KW-0472">Membrane</keyword>
<reference evidence="3" key="1">
    <citation type="submission" date="2016-10" db="EMBL/GenBank/DDBJ databases">
        <authorList>
            <person name="Varghese N."/>
            <person name="Submissions S."/>
        </authorList>
    </citation>
    <scope>NUCLEOTIDE SEQUENCE [LARGE SCALE GENOMIC DNA]</scope>
    <source>
        <strain evidence="3">DSM 24450</strain>
    </source>
</reference>
<evidence type="ECO:0000313" key="2">
    <source>
        <dbReference type="EMBL" id="SFS30047.1"/>
    </source>
</evidence>
<sequence>MKNLVLKIAILTPLIPVVIFIVGLFILSYIEYVIMIFKVYSKLIMQ</sequence>
<keyword evidence="1" id="KW-0812">Transmembrane</keyword>
<protein>
    <submittedName>
        <fullName evidence="2">Uncharacterized protein</fullName>
    </submittedName>
</protein>
<dbReference type="STRING" id="593133.SAMN04488006_0376"/>
<accession>A0A1I6NQ73</accession>
<name>A0A1I6NQ73_9FLAO</name>
<keyword evidence="3" id="KW-1185">Reference proteome</keyword>